<protein>
    <submittedName>
        <fullName evidence="2">Carboxymuconolactone decarboxylase</fullName>
    </submittedName>
</protein>
<gene>
    <name evidence="2" type="primary">pcaC_1</name>
    <name evidence="2" type="ORF">MAGR_01880</name>
</gene>
<evidence type="ECO:0000259" key="1">
    <source>
        <dbReference type="Pfam" id="PF02627"/>
    </source>
</evidence>
<accession>A0A7I9VU34</accession>
<sequence length="173" mass="19369">MFQFSVAGRTIPAMSRIGDFADDDAAAWAVKSPDIGSGLLAFTNAVYQKNRLPMRVRELARMVIALSNECVVCQNTRDSDGVAAGVDEDLYDHAAQWRTWPGYSEQERIAAEFAERFASDHTGLRDDEDFWQRAREHFSDELMADLALSCALWLGMGRMLRTLDIGQACKITL</sequence>
<dbReference type="Gene3D" id="1.20.1290.10">
    <property type="entry name" value="AhpD-like"/>
    <property type="match status" value="1"/>
</dbReference>
<proteinExistence type="predicted"/>
<feature type="domain" description="Carboxymuconolactone decarboxylase-like" evidence="1">
    <location>
        <begin position="33"/>
        <end position="115"/>
    </location>
</feature>
<dbReference type="Pfam" id="PF02627">
    <property type="entry name" value="CMD"/>
    <property type="match status" value="1"/>
</dbReference>
<dbReference type="PANTHER" id="PTHR34846:SF5">
    <property type="entry name" value="CARBOXYMUCONOLACTONE DECARBOXYLASE-LIKE DOMAIN-CONTAINING PROTEIN"/>
    <property type="match status" value="1"/>
</dbReference>
<dbReference type="InterPro" id="IPR029032">
    <property type="entry name" value="AhpD-like"/>
</dbReference>
<dbReference type="AlphaFoldDB" id="A0A7I9VU34"/>
<organism evidence="2 3">
    <name type="scientific">Mycolicibacterium agri</name>
    <name type="common">Mycobacterium agri</name>
    <dbReference type="NCBI Taxonomy" id="36811"/>
    <lineage>
        <taxon>Bacteria</taxon>
        <taxon>Bacillati</taxon>
        <taxon>Actinomycetota</taxon>
        <taxon>Actinomycetes</taxon>
        <taxon>Mycobacteriales</taxon>
        <taxon>Mycobacteriaceae</taxon>
        <taxon>Mycolicibacterium</taxon>
    </lineage>
</organism>
<dbReference type="InterPro" id="IPR003779">
    <property type="entry name" value="CMD-like"/>
</dbReference>
<dbReference type="EMBL" id="BLKS01000001">
    <property type="protein sequence ID" value="GFG48747.1"/>
    <property type="molecule type" value="Genomic_DNA"/>
</dbReference>
<dbReference type="SUPFAM" id="SSF69118">
    <property type="entry name" value="AhpD-like"/>
    <property type="match status" value="1"/>
</dbReference>
<reference evidence="2 3" key="1">
    <citation type="journal article" date="2019" name="Emerg. Microbes Infect.">
        <title>Comprehensive subspecies identification of 175 nontuberculous mycobacteria species based on 7547 genomic profiles.</title>
        <authorList>
            <person name="Matsumoto Y."/>
            <person name="Kinjo T."/>
            <person name="Motooka D."/>
            <person name="Nabeya D."/>
            <person name="Jung N."/>
            <person name="Uechi K."/>
            <person name="Horii T."/>
            <person name="Iida T."/>
            <person name="Fujita J."/>
            <person name="Nakamura S."/>
        </authorList>
    </citation>
    <scope>NUCLEOTIDE SEQUENCE [LARGE SCALE GENOMIC DNA]</scope>
    <source>
        <strain evidence="2 3">JCM 6377</strain>
    </source>
</reference>
<dbReference type="PANTHER" id="PTHR34846">
    <property type="entry name" value="4-CARBOXYMUCONOLACTONE DECARBOXYLASE FAMILY PROTEIN (AFU_ORTHOLOGUE AFUA_6G11590)"/>
    <property type="match status" value="1"/>
</dbReference>
<comment type="caution">
    <text evidence="2">The sequence shown here is derived from an EMBL/GenBank/DDBJ whole genome shotgun (WGS) entry which is preliminary data.</text>
</comment>
<dbReference type="Proteomes" id="UP000465302">
    <property type="component" value="Unassembled WGS sequence"/>
</dbReference>
<dbReference type="GO" id="GO:0051920">
    <property type="term" value="F:peroxiredoxin activity"/>
    <property type="evidence" value="ECO:0007669"/>
    <property type="project" value="InterPro"/>
</dbReference>
<evidence type="ECO:0000313" key="3">
    <source>
        <dbReference type="Proteomes" id="UP000465302"/>
    </source>
</evidence>
<evidence type="ECO:0000313" key="2">
    <source>
        <dbReference type="EMBL" id="GFG48747.1"/>
    </source>
</evidence>
<name>A0A7I9VU34_MYCAG</name>